<evidence type="ECO:0000313" key="2">
    <source>
        <dbReference type="EMBL" id="KFL35789.1"/>
    </source>
</evidence>
<organism evidence="2 3">
    <name type="scientific">Arenimonas donghaensis DSM 18148 = HO3-R19</name>
    <dbReference type="NCBI Taxonomy" id="1121014"/>
    <lineage>
        <taxon>Bacteria</taxon>
        <taxon>Pseudomonadati</taxon>
        <taxon>Pseudomonadota</taxon>
        <taxon>Gammaproteobacteria</taxon>
        <taxon>Lysobacterales</taxon>
        <taxon>Lysobacteraceae</taxon>
        <taxon>Arenimonas</taxon>
    </lineage>
</organism>
<keyword evidence="1" id="KW-0812">Transmembrane</keyword>
<feature type="transmembrane region" description="Helical" evidence="1">
    <location>
        <begin position="20"/>
        <end position="53"/>
    </location>
</feature>
<evidence type="ECO:0000256" key="1">
    <source>
        <dbReference type="SAM" id="Phobius"/>
    </source>
</evidence>
<dbReference type="AlphaFoldDB" id="A0A087MFY6"/>
<sequence length="89" mass="9979">MSFFFHRVFSYCPSKPRHPLMRVLVGLLGLALLLVLVAFGLVIGLGMLLFAAARRLFVATRRPAPKPAADVIEGEYTRVRDPHTPLHLR</sequence>
<proteinExistence type="predicted"/>
<keyword evidence="3" id="KW-1185">Reference proteome</keyword>
<reference evidence="3" key="1">
    <citation type="submission" date="2013-08" db="EMBL/GenBank/DDBJ databases">
        <title>Genome sequencing of Arenimonas donghaensis.</title>
        <authorList>
            <person name="Chen F."/>
            <person name="Wang G."/>
        </authorList>
    </citation>
    <scope>NUCLEOTIDE SEQUENCE [LARGE SCALE GENOMIC DNA]</scope>
    <source>
        <strain evidence="3">HO3-R19</strain>
    </source>
</reference>
<dbReference type="PATRIC" id="fig|1121014.3.peg.2305"/>
<dbReference type="STRING" id="1121014.N788_07015"/>
<protein>
    <submittedName>
        <fullName evidence="2">Uncharacterized protein</fullName>
    </submittedName>
</protein>
<keyword evidence="1" id="KW-0472">Membrane</keyword>
<comment type="caution">
    <text evidence="2">The sequence shown here is derived from an EMBL/GenBank/DDBJ whole genome shotgun (WGS) entry which is preliminary data.</text>
</comment>
<name>A0A087MFY6_9GAMM</name>
<accession>A0A087MFY6</accession>
<dbReference type="Proteomes" id="UP000029085">
    <property type="component" value="Unassembled WGS sequence"/>
</dbReference>
<reference evidence="2 3" key="2">
    <citation type="journal article" date="2015" name="Stand. Genomic Sci.">
        <title>High quality draft genomic sequence of Arenimonas donghaensis DSM 18148(T).</title>
        <authorList>
            <person name="Chen F."/>
            <person name="Wang H."/>
            <person name="Cao Y."/>
            <person name="Li X."/>
            <person name="Wang G."/>
        </authorList>
    </citation>
    <scope>NUCLEOTIDE SEQUENCE [LARGE SCALE GENOMIC DNA]</scope>
    <source>
        <strain evidence="2 3">HO3-R19</strain>
    </source>
</reference>
<keyword evidence="1" id="KW-1133">Transmembrane helix</keyword>
<dbReference type="RefSeq" id="WP_034225323.1">
    <property type="nucleotide sequence ID" value="NZ_AVCJ01000048.1"/>
</dbReference>
<evidence type="ECO:0000313" key="3">
    <source>
        <dbReference type="Proteomes" id="UP000029085"/>
    </source>
</evidence>
<gene>
    <name evidence="2" type="ORF">N788_07015</name>
</gene>
<dbReference type="EMBL" id="AVCJ01000048">
    <property type="protein sequence ID" value="KFL35789.1"/>
    <property type="molecule type" value="Genomic_DNA"/>
</dbReference>